<evidence type="ECO:0000256" key="9">
    <source>
        <dbReference type="PIRSR" id="PIRSR604808-2"/>
    </source>
</evidence>
<dbReference type="AlphaFoldDB" id="A0A3Q4HJU4"/>
<protein>
    <recommendedName>
        <fullName evidence="3">exodeoxyribonuclease III</fullName>
        <ecNumber evidence="3">3.1.11.2</ecNumber>
    </recommendedName>
</protein>
<evidence type="ECO:0000256" key="7">
    <source>
        <dbReference type="ARBA" id="ARBA00022842"/>
    </source>
</evidence>
<keyword evidence="6" id="KW-0378">Hydrolase</keyword>
<keyword evidence="9" id="KW-0464">Manganese</keyword>
<evidence type="ECO:0000259" key="11">
    <source>
        <dbReference type="Pfam" id="PF03372"/>
    </source>
</evidence>
<comment type="catalytic activity">
    <reaction evidence="1">
        <text>Exonucleolytic cleavage in the 3'- to 5'-direction to yield nucleoside 5'-phosphates.</text>
        <dbReference type="EC" id="3.1.11.2"/>
    </reaction>
</comment>
<reference evidence="12" key="1">
    <citation type="submission" date="2025-08" db="UniProtKB">
        <authorList>
            <consortium name="Ensembl"/>
        </authorList>
    </citation>
    <scope>IDENTIFICATION</scope>
</reference>
<dbReference type="Gene3D" id="3.60.10.10">
    <property type="entry name" value="Endonuclease/exonuclease/phosphatase"/>
    <property type="match status" value="1"/>
</dbReference>
<keyword evidence="5" id="KW-0227">DNA damage</keyword>
<dbReference type="STRING" id="32507.ENSNBRP00000020918"/>
<dbReference type="Ensembl" id="ENSNBRT00000021483.1">
    <property type="protein sequence ID" value="ENSNBRP00000020918.1"/>
    <property type="gene ID" value="ENSNBRG00000016063.1"/>
</dbReference>
<dbReference type="GeneTree" id="ENSGT00950000183016"/>
<feature type="site" description="Transition state stabilizer" evidence="10">
    <location>
        <position position="144"/>
    </location>
</feature>
<dbReference type="GO" id="GO:0003906">
    <property type="term" value="F:DNA-(apurinic or apyrimidinic site) endonuclease activity"/>
    <property type="evidence" value="ECO:0007669"/>
    <property type="project" value="TreeGrafter"/>
</dbReference>
<dbReference type="Proteomes" id="UP000261580">
    <property type="component" value="Unassembled WGS sequence"/>
</dbReference>
<feature type="binding site" evidence="9">
    <location>
        <position position="11"/>
    </location>
    <ligand>
        <name>Mg(2+)</name>
        <dbReference type="ChEBI" id="CHEBI:18420"/>
        <label>1</label>
    </ligand>
</feature>
<dbReference type="InterPro" id="IPR005135">
    <property type="entry name" value="Endo/exonuclease/phosphatase"/>
</dbReference>
<keyword evidence="4 9" id="KW-0479">Metal-binding</keyword>
<name>A0A3Q4HJU4_NEOBR</name>
<dbReference type="GO" id="GO:0006284">
    <property type="term" value="P:base-excision repair"/>
    <property type="evidence" value="ECO:0007669"/>
    <property type="project" value="TreeGrafter"/>
</dbReference>
<keyword evidence="13" id="KW-1185">Reference proteome</keyword>
<accession>A0A3Q4HJU4</accession>
<dbReference type="SUPFAM" id="SSF56219">
    <property type="entry name" value="DNase I-like"/>
    <property type="match status" value="1"/>
</dbReference>
<evidence type="ECO:0000256" key="6">
    <source>
        <dbReference type="ARBA" id="ARBA00022801"/>
    </source>
</evidence>
<feature type="binding site" evidence="9">
    <location>
        <position position="142"/>
    </location>
    <ligand>
        <name>Mg(2+)</name>
        <dbReference type="ChEBI" id="CHEBI:18420"/>
        <label>1</label>
    </ligand>
</feature>
<feature type="domain" description="Endonuclease/exonuclease/phosphatase" evidence="11">
    <location>
        <begin position="9"/>
        <end position="213"/>
    </location>
</feature>
<dbReference type="InterPro" id="IPR004808">
    <property type="entry name" value="AP_endonuc_1"/>
</dbReference>
<comment type="cofactor">
    <cofactor evidence="9">
        <name>Mg(2+)</name>
        <dbReference type="ChEBI" id="CHEBI:18420"/>
    </cofactor>
    <cofactor evidence="9">
        <name>Mn(2+)</name>
        <dbReference type="ChEBI" id="CHEBI:29035"/>
    </cofactor>
    <text evidence="9">Probably binds two magnesium or manganese ions per subunit.</text>
</comment>
<evidence type="ECO:0000256" key="5">
    <source>
        <dbReference type="ARBA" id="ARBA00022763"/>
    </source>
</evidence>
<evidence type="ECO:0000256" key="1">
    <source>
        <dbReference type="ARBA" id="ARBA00000493"/>
    </source>
</evidence>
<proteinExistence type="inferred from homology"/>
<dbReference type="CDD" id="cd09076">
    <property type="entry name" value="L1-EN"/>
    <property type="match status" value="1"/>
</dbReference>
<evidence type="ECO:0000256" key="4">
    <source>
        <dbReference type="ARBA" id="ARBA00022723"/>
    </source>
</evidence>
<dbReference type="GO" id="GO:0005634">
    <property type="term" value="C:nucleus"/>
    <property type="evidence" value="ECO:0007669"/>
    <property type="project" value="TreeGrafter"/>
</dbReference>
<keyword evidence="7 9" id="KW-0460">Magnesium</keyword>
<evidence type="ECO:0000256" key="3">
    <source>
        <dbReference type="ARBA" id="ARBA00012115"/>
    </source>
</evidence>
<feature type="binding site" evidence="9">
    <location>
        <position position="144"/>
    </location>
    <ligand>
        <name>Mg(2+)</name>
        <dbReference type="ChEBI" id="CHEBI:18420"/>
        <label>1</label>
    </ligand>
</feature>
<dbReference type="PANTHER" id="PTHR22748:SF26">
    <property type="entry name" value="ENDONUCLEASE_EXONUCLEASE_PHOSPHATASE DOMAIN-CONTAINING PROTEIN"/>
    <property type="match status" value="1"/>
</dbReference>
<reference evidence="12" key="2">
    <citation type="submission" date="2025-09" db="UniProtKB">
        <authorList>
            <consortium name="Ensembl"/>
        </authorList>
    </citation>
    <scope>IDENTIFICATION</scope>
</reference>
<feature type="site" description="Important for catalytic activity" evidence="10">
    <location>
        <position position="204"/>
    </location>
</feature>
<evidence type="ECO:0000256" key="10">
    <source>
        <dbReference type="PIRSR" id="PIRSR604808-3"/>
    </source>
</evidence>
<dbReference type="GO" id="GO:0008081">
    <property type="term" value="F:phosphoric diester hydrolase activity"/>
    <property type="evidence" value="ECO:0007669"/>
    <property type="project" value="TreeGrafter"/>
</dbReference>
<organism evidence="12 13">
    <name type="scientific">Neolamprologus brichardi</name>
    <name type="common">Fairy cichlid</name>
    <name type="synonym">Lamprologus brichardi</name>
    <dbReference type="NCBI Taxonomy" id="32507"/>
    <lineage>
        <taxon>Eukaryota</taxon>
        <taxon>Metazoa</taxon>
        <taxon>Chordata</taxon>
        <taxon>Craniata</taxon>
        <taxon>Vertebrata</taxon>
        <taxon>Euteleostomi</taxon>
        <taxon>Actinopterygii</taxon>
        <taxon>Neopterygii</taxon>
        <taxon>Teleostei</taxon>
        <taxon>Neoteleostei</taxon>
        <taxon>Acanthomorphata</taxon>
        <taxon>Ovalentaria</taxon>
        <taxon>Cichlomorphae</taxon>
        <taxon>Cichliformes</taxon>
        <taxon>Cichlidae</taxon>
        <taxon>African cichlids</taxon>
        <taxon>Pseudocrenilabrinae</taxon>
        <taxon>Lamprologini</taxon>
        <taxon>Neolamprologus</taxon>
    </lineage>
</organism>
<dbReference type="EC" id="3.1.11.2" evidence="3"/>
<sequence>MAHNITIITLNVKGINHVVKRHKILSSLKKDRVPIALLQETHLTDSEHLKLKRDWVGQIYYSSFNSKSRGVAKLIHKNLPFTLNTIVRDTDGRFILITGLLYGEQILLASVYAPNTFDRLFYSNLLAKTSSVCPNHVIIGGDFNCGLSPETDYPPKSQPPSKMAKATMDFCSDLGLFDTWRLCNPHVKDFTFFSHPHFSLSRIDYILLSIDLADLPLGVRNNFILMPTLKVWHNIAAHVRRRGFSSALQPLIRNKAFLLGIDISIFDDWCSKNIRFICDLFERGGFMAFNQVQIKYNLPQKHFFGFLQVRHF</sequence>
<evidence type="ECO:0000256" key="2">
    <source>
        <dbReference type="ARBA" id="ARBA00007092"/>
    </source>
</evidence>
<dbReference type="GO" id="GO:0046872">
    <property type="term" value="F:metal ion binding"/>
    <property type="evidence" value="ECO:0007669"/>
    <property type="project" value="UniProtKB-KW"/>
</dbReference>
<evidence type="ECO:0000313" key="12">
    <source>
        <dbReference type="Ensembl" id="ENSNBRP00000020918.1"/>
    </source>
</evidence>
<dbReference type="InterPro" id="IPR036691">
    <property type="entry name" value="Endo/exonu/phosph_ase_sf"/>
</dbReference>
<dbReference type="Pfam" id="PF03372">
    <property type="entry name" value="Exo_endo_phos"/>
    <property type="match status" value="1"/>
</dbReference>
<dbReference type="GO" id="GO:0008311">
    <property type="term" value="F:double-stranded DNA 3'-5' DNA exonuclease activity"/>
    <property type="evidence" value="ECO:0007669"/>
    <property type="project" value="UniProtKB-EC"/>
</dbReference>
<keyword evidence="8" id="KW-0234">DNA repair</keyword>
<dbReference type="PANTHER" id="PTHR22748">
    <property type="entry name" value="AP ENDONUCLEASE"/>
    <property type="match status" value="1"/>
</dbReference>
<feature type="binding site" evidence="9">
    <location>
        <position position="40"/>
    </location>
    <ligand>
        <name>Mg(2+)</name>
        <dbReference type="ChEBI" id="CHEBI:18420"/>
        <label>1</label>
    </ligand>
</feature>
<evidence type="ECO:0000313" key="13">
    <source>
        <dbReference type="Proteomes" id="UP000261580"/>
    </source>
</evidence>
<evidence type="ECO:0000256" key="8">
    <source>
        <dbReference type="ARBA" id="ARBA00023204"/>
    </source>
</evidence>
<comment type="similarity">
    <text evidence="2">Belongs to the DNA repair enzymes AP/ExoA family.</text>
</comment>